<dbReference type="EMBL" id="UGAB01000002">
    <property type="protein sequence ID" value="STF41328.1"/>
    <property type="molecule type" value="Genomic_DNA"/>
</dbReference>
<dbReference type="Proteomes" id="UP000254877">
    <property type="component" value="Unassembled WGS sequence"/>
</dbReference>
<evidence type="ECO:0000313" key="1">
    <source>
        <dbReference type="EMBL" id="STF41328.1"/>
    </source>
</evidence>
<gene>
    <name evidence="1" type="ORF">NCTC7928_01927</name>
</gene>
<protein>
    <submittedName>
        <fullName evidence="1">Pyridoxal phosphate-dependent enzyme</fullName>
    </submittedName>
</protein>
<proteinExistence type="predicted"/>
<accession>A0A376LAK4</accession>
<sequence length="47" mass="5003">MTQNIYQQLGLKQVINACGKMTILGVSSVRAGGDAGHRARGILFRGD</sequence>
<name>A0A376LAK4_ECOLX</name>
<organism evidence="1 2">
    <name type="scientific">Escherichia coli</name>
    <dbReference type="NCBI Taxonomy" id="562"/>
    <lineage>
        <taxon>Bacteria</taxon>
        <taxon>Pseudomonadati</taxon>
        <taxon>Pseudomonadota</taxon>
        <taxon>Gammaproteobacteria</taxon>
        <taxon>Enterobacterales</taxon>
        <taxon>Enterobacteriaceae</taxon>
        <taxon>Escherichia</taxon>
    </lineage>
</organism>
<evidence type="ECO:0000313" key="2">
    <source>
        <dbReference type="Proteomes" id="UP000254877"/>
    </source>
</evidence>
<dbReference type="AlphaFoldDB" id="A0A376LAK4"/>
<reference evidence="1 2" key="1">
    <citation type="submission" date="2018-06" db="EMBL/GenBank/DDBJ databases">
        <authorList>
            <consortium name="Pathogen Informatics"/>
            <person name="Doyle S."/>
        </authorList>
    </citation>
    <scope>NUCLEOTIDE SEQUENCE [LARGE SCALE GENOMIC DNA]</scope>
    <source>
        <strain evidence="1 2">NCTC7928</strain>
    </source>
</reference>